<evidence type="ECO:0000259" key="3">
    <source>
        <dbReference type="PROSITE" id="PS51186"/>
    </source>
</evidence>
<gene>
    <name evidence="4" type="ORF">FHS03_002171</name>
</gene>
<evidence type="ECO:0000256" key="2">
    <source>
        <dbReference type="ARBA" id="ARBA00023251"/>
    </source>
</evidence>
<keyword evidence="5" id="KW-1185">Reference proteome</keyword>
<dbReference type="InterPro" id="IPR016181">
    <property type="entry name" value="Acyl_CoA_acyltransferase"/>
</dbReference>
<name>A0A7W5FTR2_9BURK</name>
<dbReference type="SUPFAM" id="SSF55729">
    <property type="entry name" value="Acyl-CoA N-acyltransferases (Nat)"/>
    <property type="match status" value="1"/>
</dbReference>
<dbReference type="PANTHER" id="PTHR31438:SF1">
    <property type="entry name" value="LYSINE N-ACYLTRANSFERASE C17G9.06C-RELATED"/>
    <property type="match status" value="1"/>
</dbReference>
<dbReference type="PANTHER" id="PTHR31438">
    <property type="entry name" value="LYSINE N-ACYLTRANSFERASE C17G9.06C-RELATED"/>
    <property type="match status" value="1"/>
</dbReference>
<dbReference type="GO" id="GO:0019290">
    <property type="term" value="P:siderophore biosynthetic process"/>
    <property type="evidence" value="ECO:0007669"/>
    <property type="project" value="InterPro"/>
</dbReference>
<comment type="caution">
    <text evidence="4">The sequence shown here is derived from an EMBL/GenBank/DDBJ whole genome shotgun (WGS) entry which is preliminary data.</text>
</comment>
<dbReference type="GO" id="GO:0046677">
    <property type="term" value="P:response to antibiotic"/>
    <property type="evidence" value="ECO:0007669"/>
    <property type="project" value="UniProtKB-KW"/>
</dbReference>
<dbReference type="InterPro" id="IPR000182">
    <property type="entry name" value="GNAT_dom"/>
</dbReference>
<keyword evidence="2" id="KW-0046">Antibiotic resistance</keyword>
<dbReference type="InterPro" id="IPR019432">
    <property type="entry name" value="Acyltransferase_MbtK/IucB-like"/>
</dbReference>
<protein>
    <submittedName>
        <fullName evidence="4">RimJ/RimL family protein N-acetyltransferase</fullName>
    </submittedName>
</protein>
<reference evidence="4 5" key="1">
    <citation type="submission" date="2020-08" db="EMBL/GenBank/DDBJ databases">
        <title>Genomic Encyclopedia of Type Strains, Phase III (KMG-III): the genomes of soil and plant-associated and newly described type strains.</title>
        <authorList>
            <person name="Whitman W."/>
        </authorList>
    </citation>
    <scope>NUCLEOTIDE SEQUENCE [LARGE SCALE GENOMIC DNA]</scope>
    <source>
        <strain evidence="4 5">CECT 8897</strain>
    </source>
</reference>
<dbReference type="SMART" id="SM01006">
    <property type="entry name" value="AlcB"/>
    <property type="match status" value="1"/>
</dbReference>
<sequence>MSRFTFRRLHPTDMPLLHDWLNRPHIRAWWDEPGSLDEVSATFMELTGDDADTLGYIALLDGEAAGFIQSYVVMGSGGGWWEDETDPGARGIDLFLADGERLGQGLGSALLDDFCALLFSDPAVSKVQADPTPANGRAIRSYQRAGFQDCGEVVTPDGPARLMVRPRVA</sequence>
<accession>A0A7W5FTR2</accession>
<comment type="pathway">
    <text evidence="1">Siderophore biosynthesis.</text>
</comment>
<evidence type="ECO:0000313" key="4">
    <source>
        <dbReference type="EMBL" id="MBB3119120.1"/>
    </source>
</evidence>
<dbReference type="Gene3D" id="3.40.630.30">
    <property type="match status" value="1"/>
</dbReference>
<dbReference type="RefSeq" id="WP_183440976.1">
    <property type="nucleotide sequence ID" value="NZ_JACHXD010000005.1"/>
</dbReference>
<organism evidence="4 5">
    <name type="scientific">Pseudoduganella violacea</name>
    <dbReference type="NCBI Taxonomy" id="1715466"/>
    <lineage>
        <taxon>Bacteria</taxon>
        <taxon>Pseudomonadati</taxon>
        <taxon>Pseudomonadota</taxon>
        <taxon>Betaproteobacteria</taxon>
        <taxon>Burkholderiales</taxon>
        <taxon>Oxalobacteraceae</taxon>
        <taxon>Telluria group</taxon>
        <taxon>Pseudoduganella</taxon>
    </lineage>
</organism>
<feature type="domain" description="N-acetyltransferase" evidence="3">
    <location>
        <begin position="4"/>
        <end position="168"/>
    </location>
</feature>
<proteinExistence type="predicted"/>
<dbReference type="PROSITE" id="PS51186">
    <property type="entry name" value="GNAT"/>
    <property type="match status" value="1"/>
</dbReference>
<dbReference type="GO" id="GO:0016410">
    <property type="term" value="F:N-acyltransferase activity"/>
    <property type="evidence" value="ECO:0007669"/>
    <property type="project" value="TreeGrafter"/>
</dbReference>
<evidence type="ECO:0000256" key="1">
    <source>
        <dbReference type="ARBA" id="ARBA00004924"/>
    </source>
</evidence>
<dbReference type="AlphaFoldDB" id="A0A7W5FTR2"/>
<dbReference type="Pfam" id="PF13523">
    <property type="entry name" value="Acetyltransf_8"/>
    <property type="match status" value="1"/>
</dbReference>
<dbReference type="Proteomes" id="UP000541535">
    <property type="component" value="Unassembled WGS sequence"/>
</dbReference>
<dbReference type="EMBL" id="JACHXD010000005">
    <property type="protein sequence ID" value="MBB3119120.1"/>
    <property type="molecule type" value="Genomic_DNA"/>
</dbReference>
<evidence type="ECO:0000313" key="5">
    <source>
        <dbReference type="Proteomes" id="UP000541535"/>
    </source>
</evidence>
<keyword evidence="4" id="KW-0808">Transferase</keyword>